<evidence type="ECO:0000256" key="5">
    <source>
        <dbReference type="ARBA" id="ARBA00023004"/>
    </source>
</evidence>
<dbReference type="Gene3D" id="2.102.10.10">
    <property type="entry name" value="Rieske [2Fe-2S] iron-sulphur domain"/>
    <property type="match status" value="1"/>
</dbReference>
<dbReference type="SUPFAM" id="SSF50022">
    <property type="entry name" value="ISP domain"/>
    <property type="match status" value="1"/>
</dbReference>
<dbReference type="InterPro" id="IPR015881">
    <property type="entry name" value="ARHD_Rieske_2Fe_2S"/>
</dbReference>
<gene>
    <name evidence="9" type="ORF">GCM10007053_13630</name>
</gene>
<dbReference type="AlphaFoldDB" id="A0A919CJP2"/>
<dbReference type="SUPFAM" id="SSF55961">
    <property type="entry name" value="Bet v1-like"/>
    <property type="match status" value="1"/>
</dbReference>
<dbReference type="RefSeq" id="WP_189476548.1">
    <property type="nucleotide sequence ID" value="NZ_BMYM01000001.1"/>
</dbReference>
<organism evidence="9 10">
    <name type="scientific">Parahalioglobus pacificus</name>
    <dbReference type="NCBI Taxonomy" id="930806"/>
    <lineage>
        <taxon>Bacteria</taxon>
        <taxon>Pseudomonadati</taxon>
        <taxon>Pseudomonadota</taxon>
        <taxon>Gammaproteobacteria</taxon>
        <taxon>Cellvibrionales</taxon>
        <taxon>Halieaceae</taxon>
        <taxon>Parahalioglobus</taxon>
    </lineage>
</organism>
<dbReference type="PRINTS" id="PR00090">
    <property type="entry name" value="RNGDIOXGNASE"/>
</dbReference>
<evidence type="ECO:0000256" key="7">
    <source>
        <dbReference type="ARBA" id="ARBA00023027"/>
    </source>
</evidence>
<keyword evidence="7" id="KW-0520">NAD</keyword>
<dbReference type="GO" id="GO:0051537">
    <property type="term" value="F:2 iron, 2 sulfur cluster binding"/>
    <property type="evidence" value="ECO:0007669"/>
    <property type="project" value="UniProtKB-KW"/>
</dbReference>
<dbReference type="InterPro" id="IPR001663">
    <property type="entry name" value="Rng_hydr_dOase-A"/>
</dbReference>
<evidence type="ECO:0000256" key="4">
    <source>
        <dbReference type="ARBA" id="ARBA00023002"/>
    </source>
</evidence>
<accession>A0A919CJP2</accession>
<dbReference type="GO" id="GO:0016491">
    <property type="term" value="F:oxidoreductase activity"/>
    <property type="evidence" value="ECO:0007669"/>
    <property type="project" value="UniProtKB-KW"/>
</dbReference>
<name>A0A919CJP2_9GAMM</name>
<dbReference type="Pfam" id="PF00355">
    <property type="entry name" value="Rieske"/>
    <property type="match status" value="1"/>
</dbReference>
<dbReference type="InterPro" id="IPR015879">
    <property type="entry name" value="Ring_hydroxy_dOase_asu_C_dom"/>
</dbReference>
<evidence type="ECO:0000313" key="9">
    <source>
        <dbReference type="EMBL" id="GHD31038.1"/>
    </source>
</evidence>
<dbReference type="PROSITE" id="PS51296">
    <property type="entry name" value="RIESKE"/>
    <property type="match status" value="1"/>
</dbReference>
<dbReference type="Proteomes" id="UP000644693">
    <property type="component" value="Unassembled WGS sequence"/>
</dbReference>
<evidence type="ECO:0000256" key="3">
    <source>
        <dbReference type="ARBA" id="ARBA00022723"/>
    </source>
</evidence>
<evidence type="ECO:0000256" key="1">
    <source>
        <dbReference type="ARBA" id="ARBA00001962"/>
    </source>
</evidence>
<protein>
    <submittedName>
        <fullName evidence="9">(2Fe-2S)-binding protein</fullName>
    </submittedName>
</protein>
<dbReference type="GO" id="GO:0005506">
    <property type="term" value="F:iron ion binding"/>
    <property type="evidence" value="ECO:0007669"/>
    <property type="project" value="InterPro"/>
</dbReference>
<keyword evidence="4" id="KW-0560">Oxidoreductase</keyword>
<reference evidence="9" key="1">
    <citation type="journal article" date="2014" name="Int. J. Syst. Evol. Microbiol.">
        <title>Complete genome sequence of Corynebacterium casei LMG S-19264T (=DSM 44701T), isolated from a smear-ripened cheese.</title>
        <authorList>
            <consortium name="US DOE Joint Genome Institute (JGI-PGF)"/>
            <person name="Walter F."/>
            <person name="Albersmeier A."/>
            <person name="Kalinowski J."/>
            <person name="Ruckert C."/>
        </authorList>
    </citation>
    <scope>NUCLEOTIDE SEQUENCE</scope>
    <source>
        <strain evidence="9">KCTC 23430</strain>
    </source>
</reference>
<evidence type="ECO:0000259" key="8">
    <source>
        <dbReference type="PROSITE" id="PS51296"/>
    </source>
</evidence>
<dbReference type="Gene3D" id="3.90.380.10">
    <property type="entry name" value="Naphthalene 1,2-dioxygenase Alpha Subunit, Chain A, domain 1"/>
    <property type="match status" value="1"/>
</dbReference>
<dbReference type="EMBL" id="BMYM01000001">
    <property type="protein sequence ID" value="GHD31038.1"/>
    <property type="molecule type" value="Genomic_DNA"/>
</dbReference>
<dbReference type="PROSITE" id="PS00570">
    <property type="entry name" value="RING_HYDROXYL_ALPHA"/>
    <property type="match status" value="1"/>
</dbReference>
<evidence type="ECO:0000256" key="6">
    <source>
        <dbReference type="ARBA" id="ARBA00023014"/>
    </source>
</evidence>
<evidence type="ECO:0000256" key="2">
    <source>
        <dbReference type="ARBA" id="ARBA00022714"/>
    </source>
</evidence>
<comment type="caution">
    <text evidence="9">The sequence shown here is derived from an EMBL/GenBank/DDBJ whole genome shotgun (WGS) entry which is preliminary data.</text>
</comment>
<feature type="domain" description="Rieske" evidence="8">
    <location>
        <begin position="51"/>
        <end position="158"/>
    </location>
</feature>
<sequence length="417" mass="46436">MLPLPDDTAERLGDALREQGSAPGRALSGYFYRSPLAYERELDALLLKSWIYAAHVSQVATPGDYVSIELGEDSILVVRGDDGELRAFSNSCRHRGARVCEEAAGNTTRFVCPYHGWVYANDGRLRGAREMQGNAAFNADDLGLLELRLATVEGLVFVNADPAASDLTQAVAPVLPALAAYDLPSARIAHSHSYRVQANWKLCLENYLECYHCAPSHRAYARLHTLKDPQAKVQPQLDALWERAEAVTGVPGIADEHYRIYDEATGFGNCVSHQRYGLFEGNVTGSEDGQPLAPLMGKIHDYDGGAGDFQFGPVSFMLNYPDHCVLYRFMPLGPDLTDMTVVWFVSGEAQAGRDYDLEKLTWLWHHTTLEDEYIISRNRAGVLSRLYRPGPLQLEFEATLMSFHRWYIRAMTAANAQ</sequence>
<dbReference type="InterPro" id="IPR036922">
    <property type="entry name" value="Rieske_2Fe-2S_sf"/>
</dbReference>
<proteinExistence type="predicted"/>
<evidence type="ECO:0000313" key="10">
    <source>
        <dbReference type="Proteomes" id="UP000644693"/>
    </source>
</evidence>
<keyword evidence="2" id="KW-0001">2Fe-2S</keyword>
<dbReference type="Pfam" id="PF00848">
    <property type="entry name" value="Ring_hydroxyl_A"/>
    <property type="match status" value="1"/>
</dbReference>
<keyword evidence="10" id="KW-1185">Reference proteome</keyword>
<comment type="cofactor">
    <cofactor evidence="1">
        <name>Fe cation</name>
        <dbReference type="ChEBI" id="CHEBI:24875"/>
    </cofactor>
</comment>
<reference evidence="9" key="2">
    <citation type="submission" date="2020-09" db="EMBL/GenBank/DDBJ databases">
        <authorList>
            <person name="Sun Q."/>
            <person name="Kim S."/>
        </authorList>
    </citation>
    <scope>NUCLEOTIDE SEQUENCE</scope>
    <source>
        <strain evidence="9">KCTC 23430</strain>
    </source>
</reference>
<keyword evidence="5" id="KW-0408">Iron</keyword>
<keyword evidence="6" id="KW-0411">Iron-sulfur</keyword>
<keyword evidence="3" id="KW-0479">Metal-binding</keyword>
<dbReference type="PANTHER" id="PTHR43756:SF5">
    <property type="entry name" value="CHOLINE MONOOXYGENASE, CHLOROPLASTIC"/>
    <property type="match status" value="1"/>
</dbReference>
<dbReference type="CDD" id="cd03469">
    <property type="entry name" value="Rieske_RO_Alpha_N"/>
    <property type="match status" value="1"/>
</dbReference>
<dbReference type="PANTHER" id="PTHR43756">
    <property type="entry name" value="CHOLINE MONOOXYGENASE, CHLOROPLASTIC"/>
    <property type="match status" value="1"/>
</dbReference>
<dbReference type="InterPro" id="IPR017941">
    <property type="entry name" value="Rieske_2Fe-2S"/>
</dbReference>